<dbReference type="GeneID" id="103324335"/>
<dbReference type="InterPro" id="IPR003690">
    <property type="entry name" value="MTERF"/>
</dbReference>
<sequence>MTSRIRNMVVPLYSLNTPRLGYSIISCTIASTANRFLVGDLKPSHISLQNHLLHRSITSKISADRHNFTVAYLINSCGLSPEGAILSSKWVELQSSQGADSVLALLRKHGLSETQISKVVRSRPTILVADPEKILSPKLEFFSSVVVSREDLARILCFNPHLLLRSLENQIIPAYNFLRSHISEENVVSVLKRSSWIFRENRRKNVVPNIELLRELGMPKSCIGLLVAHNTEVLIHKHERFAAAVEEVKAMGFDVNKSTFVLALRALCGESNKSIWNRSREIYKRSWGWSDNDLVSAFRKNPQCMTMSEKKIMEVMDFFVNKMGYSSGVIATYPLVLCFSLEKRIIPRCSVVKVLLLKGLIDEDFSLCSVLLPQPHKFLERFVTRYINQLPMLWDVYHLKLDVKDV</sequence>
<protein>
    <submittedName>
        <fullName evidence="5">Uncharacterized protein LOC103324335</fullName>
    </submittedName>
</protein>
<dbReference type="InterPro" id="IPR038538">
    <property type="entry name" value="MTERF_sf"/>
</dbReference>
<dbReference type="PANTHER" id="PTHR13068:SF133">
    <property type="entry name" value="MITOCHONDRIAL TRANSCRIPTION TERMINATION FACTOR FAMILY PROTEIN"/>
    <property type="match status" value="1"/>
</dbReference>
<evidence type="ECO:0000256" key="3">
    <source>
        <dbReference type="ARBA" id="ARBA00022946"/>
    </source>
</evidence>
<evidence type="ECO:0000313" key="4">
    <source>
        <dbReference type="Proteomes" id="UP000694861"/>
    </source>
</evidence>
<proteinExistence type="inferred from homology"/>
<keyword evidence="2" id="KW-0805">Transcription regulation</keyword>
<dbReference type="RefSeq" id="XP_008224607.1">
    <property type="nucleotide sequence ID" value="XM_008226385.2"/>
</dbReference>
<organism evidence="4 5">
    <name type="scientific">Prunus mume</name>
    <name type="common">Japanese apricot</name>
    <name type="synonym">Armeniaca mume</name>
    <dbReference type="NCBI Taxonomy" id="102107"/>
    <lineage>
        <taxon>Eukaryota</taxon>
        <taxon>Viridiplantae</taxon>
        <taxon>Streptophyta</taxon>
        <taxon>Embryophyta</taxon>
        <taxon>Tracheophyta</taxon>
        <taxon>Spermatophyta</taxon>
        <taxon>Magnoliopsida</taxon>
        <taxon>eudicotyledons</taxon>
        <taxon>Gunneridae</taxon>
        <taxon>Pentapetalae</taxon>
        <taxon>rosids</taxon>
        <taxon>fabids</taxon>
        <taxon>Rosales</taxon>
        <taxon>Rosaceae</taxon>
        <taxon>Amygdaloideae</taxon>
        <taxon>Amygdaleae</taxon>
        <taxon>Prunus</taxon>
    </lineage>
</organism>
<dbReference type="PANTHER" id="PTHR13068">
    <property type="entry name" value="CGI-12 PROTEIN-RELATED"/>
    <property type="match status" value="1"/>
</dbReference>
<keyword evidence="4" id="KW-1185">Reference proteome</keyword>
<gene>
    <name evidence="5" type="primary">LOC103324335</name>
</gene>
<reference evidence="5" key="2">
    <citation type="submission" date="2025-08" db="UniProtKB">
        <authorList>
            <consortium name="RefSeq"/>
        </authorList>
    </citation>
    <scope>IDENTIFICATION</scope>
</reference>
<comment type="similarity">
    <text evidence="1">Belongs to the mTERF family.</text>
</comment>
<evidence type="ECO:0000313" key="5">
    <source>
        <dbReference type="RefSeq" id="XP_008224607.1"/>
    </source>
</evidence>
<evidence type="ECO:0000256" key="2">
    <source>
        <dbReference type="ARBA" id="ARBA00022472"/>
    </source>
</evidence>
<dbReference type="Pfam" id="PF02536">
    <property type="entry name" value="mTERF"/>
    <property type="match status" value="1"/>
</dbReference>
<dbReference type="Proteomes" id="UP000694861">
    <property type="component" value="Linkage group LG2"/>
</dbReference>
<dbReference type="Gene3D" id="1.25.70.10">
    <property type="entry name" value="Transcription termination factor 3, mitochondrial"/>
    <property type="match status" value="1"/>
</dbReference>
<dbReference type="SMART" id="SM00733">
    <property type="entry name" value="Mterf"/>
    <property type="match status" value="6"/>
</dbReference>
<evidence type="ECO:0000256" key="1">
    <source>
        <dbReference type="ARBA" id="ARBA00007692"/>
    </source>
</evidence>
<name>A0ABM0NGU9_PRUMU</name>
<accession>A0ABM0NGU9</accession>
<reference evidence="4" key="1">
    <citation type="journal article" date="2012" name="Nat. Commun.">
        <title>The genome of Prunus mume.</title>
        <authorList>
            <person name="Zhang Q."/>
            <person name="Chen W."/>
            <person name="Sun L."/>
            <person name="Zhao F."/>
            <person name="Huang B."/>
            <person name="Yang W."/>
            <person name="Tao Y."/>
            <person name="Wang J."/>
            <person name="Yuan Z."/>
            <person name="Fan G."/>
            <person name="Xing Z."/>
            <person name="Han C."/>
            <person name="Pan H."/>
            <person name="Zhong X."/>
            <person name="Shi W."/>
            <person name="Liang X."/>
            <person name="Du D."/>
            <person name="Sun F."/>
            <person name="Xu Z."/>
            <person name="Hao R."/>
            <person name="Lv T."/>
            <person name="Lv Y."/>
            <person name="Zheng Z."/>
            <person name="Sun M."/>
            <person name="Luo L."/>
            <person name="Cai M."/>
            <person name="Gao Y."/>
            <person name="Wang J."/>
            <person name="Yin Y."/>
            <person name="Xu X."/>
            <person name="Cheng T."/>
            <person name="Wang J."/>
        </authorList>
    </citation>
    <scope>NUCLEOTIDE SEQUENCE [LARGE SCALE GENOMIC DNA]</scope>
</reference>
<keyword evidence="2" id="KW-0806">Transcription termination</keyword>
<keyword evidence="2" id="KW-0804">Transcription</keyword>
<keyword evidence="3" id="KW-0809">Transit peptide</keyword>